<accession>A0AAP8SPB4</accession>
<name>A0AAP8SPB4_9GAMM</name>
<dbReference type="InterPro" id="IPR018062">
    <property type="entry name" value="HTH_AraC-typ_CS"/>
</dbReference>
<evidence type="ECO:0000256" key="1">
    <source>
        <dbReference type="ARBA" id="ARBA00023015"/>
    </source>
</evidence>
<keyword evidence="2" id="KW-0238">DNA-binding</keyword>
<dbReference type="RefSeq" id="WP_084200579.1">
    <property type="nucleotide sequence ID" value="NZ_BMYL01000001.1"/>
</dbReference>
<dbReference type="SUPFAM" id="SSF46689">
    <property type="entry name" value="Homeodomain-like"/>
    <property type="match status" value="1"/>
</dbReference>
<evidence type="ECO:0000313" key="5">
    <source>
        <dbReference type="EMBL" id="PLW87344.1"/>
    </source>
</evidence>
<dbReference type="InterPro" id="IPR020449">
    <property type="entry name" value="Tscrpt_reg_AraC-type_HTH"/>
</dbReference>
<feature type="domain" description="HTH araC/xylS-type" evidence="4">
    <location>
        <begin position="141"/>
        <end position="249"/>
    </location>
</feature>
<dbReference type="SMART" id="SM00342">
    <property type="entry name" value="HTH_ARAC"/>
    <property type="match status" value="1"/>
</dbReference>
<keyword evidence="1" id="KW-0805">Transcription regulation</keyword>
<dbReference type="EMBL" id="PKUR01000001">
    <property type="protein sequence ID" value="PLW87344.1"/>
    <property type="molecule type" value="Genomic_DNA"/>
</dbReference>
<comment type="caution">
    <text evidence="5">The sequence shown here is derived from an EMBL/GenBank/DDBJ whole genome shotgun (WGS) entry which is preliminary data.</text>
</comment>
<dbReference type="Pfam" id="PF12833">
    <property type="entry name" value="HTH_18"/>
    <property type="match status" value="1"/>
</dbReference>
<organism evidence="5 6">
    <name type="scientific">Halioglobus japonicus</name>
    <dbReference type="NCBI Taxonomy" id="930805"/>
    <lineage>
        <taxon>Bacteria</taxon>
        <taxon>Pseudomonadati</taxon>
        <taxon>Pseudomonadota</taxon>
        <taxon>Gammaproteobacteria</taxon>
        <taxon>Cellvibrionales</taxon>
        <taxon>Halieaceae</taxon>
        <taxon>Halioglobus</taxon>
    </lineage>
</organism>
<dbReference type="Gene3D" id="3.10.450.50">
    <property type="match status" value="1"/>
</dbReference>
<reference evidence="5 6" key="1">
    <citation type="submission" date="2018-01" db="EMBL/GenBank/DDBJ databases">
        <title>The draft genome sequence of Halioglobus japonicus S1-36.</title>
        <authorList>
            <person name="Du Z.-J."/>
            <person name="Shi M.-J."/>
        </authorList>
    </citation>
    <scope>NUCLEOTIDE SEQUENCE [LARGE SCALE GENOMIC DNA]</scope>
    <source>
        <strain evidence="5 6">S1-36</strain>
    </source>
</reference>
<dbReference type="PANTHER" id="PTHR43280:SF29">
    <property type="entry name" value="ARAC-FAMILY TRANSCRIPTIONAL REGULATOR"/>
    <property type="match status" value="1"/>
</dbReference>
<evidence type="ECO:0000313" key="6">
    <source>
        <dbReference type="Proteomes" id="UP000235162"/>
    </source>
</evidence>
<proteinExistence type="predicted"/>
<dbReference type="GO" id="GO:0043565">
    <property type="term" value="F:sequence-specific DNA binding"/>
    <property type="evidence" value="ECO:0007669"/>
    <property type="project" value="InterPro"/>
</dbReference>
<dbReference type="GO" id="GO:0003700">
    <property type="term" value="F:DNA-binding transcription factor activity"/>
    <property type="evidence" value="ECO:0007669"/>
    <property type="project" value="InterPro"/>
</dbReference>
<protein>
    <submittedName>
        <fullName evidence="5">AraC family transcriptional regulator</fullName>
    </submittedName>
</protein>
<dbReference type="PROSITE" id="PS01124">
    <property type="entry name" value="HTH_ARAC_FAMILY_2"/>
    <property type="match status" value="1"/>
</dbReference>
<dbReference type="InterPro" id="IPR009057">
    <property type="entry name" value="Homeodomain-like_sf"/>
</dbReference>
<dbReference type="PRINTS" id="PR00032">
    <property type="entry name" value="HTHARAC"/>
</dbReference>
<keyword evidence="6" id="KW-1185">Reference proteome</keyword>
<dbReference type="PANTHER" id="PTHR43280">
    <property type="entry name" value="ARAC-FAMILY TRANSCRIPTIONAL REGULATOR"/>
    <property type="match status" value="1"/>
</dbReference>
<dbReference type="PROSITE" id="PS00041">
    <property type="entry name" value="HTH_ARAC_FAMILY_1"/>
    <property type="match status" value="1"/>
</dbReference>
<evidence type="ECO:0000259" key="4">
    <source>
        <dbReference type="PROSITE" id="PS01124"/>
    </source>
</evidence>
<dbReference type="InterPro" id="IPR032710">
    <property type="entry name" value="NTF2-like_dom_sf"/>
</dbReference>
<dbReference type="KEGG" id="hja:BST95_16450"/>
<dbReference type="AlphaFoldDB" id="A0AAP8SPB4"/>
<gene>
    <name evidence="5" type="ORF">C0029_01750</name>
</gene>
<evidence type="ECO:0000256" key="3">
    <source>
        <dbReference type="ARBA" id="ARBA00023163"/>
    </source>
</evidence>
<keyword evidence="3" id="KW-0804">Transcription</keyword>
<dbReference type="InterPro" id="IPR018060">
    <property type="entry name" value="HTH_AraC"/>
</dbReference>
<dbReference type="SUPFAM" id="SSF54427">
    <property type="entry name" value="NTF2-like"/>
    <property type="match status" value="1"/>
</dbReference>
<dbReference type="Proteomes" id="UP000235162">
    <property type="component" value="Unassembled WGS sequence"/>
</dbReference>
<sequence length="255" mass="28185">MVSADFVASYIDAWNQHDPAGVAEHLAKGGTYFDIPTQQQMNRDDLVRHLKQYFANDTNYYTLVGEVLSGESSIAFQYRACPDGENGEGGWMGAEFITMDGEGAGLIEDYYRDPELVSRRRSGEAGGSRYAKSGLNPAARQAVLTRLLDAMEKEQLFLDSHLSLPELATRLGCSINHLSQAINEGHGVSFFDFINRYRVQEATNILVQDESASPSILDVALAVGFNSTSTFYAAFKKSTGLTPAQYRRESLNEKK</sequence>
<evidence type="ECO:0000256" key="2">
    <source>
        <dbReference type="ARBA" id="ARBA00023125"/>
    </source>
</evidence>
<dbReference type="Gene3D" id="1.10.10.60">
    <property type="entry name" value="Homeodomain-like"/>
    <property type="match status" value="2"/>
</dbReference>